<dbReference type="GO" id="GO:0043410">
    <property type="term" value="P:positive regulation of MAPK cascade"/>
    <property type="evidence" value="ECO:0007669"/>
    <property type="project" value="TreeGrafter"/>
</dbReference>
<accession>A0A9W9YLF3</accession>
<feature type="transmembrane region" description="Helical" evidence="9">
    <location>
        <begin position="73"/>
        <end position="95"/>
    </location>
</feature>
<dbReference type="GO" id="GO:0005886">
    <property type="term" value="C:plasma membrane"/>
    <property type="evidence" value="ECO:0007669"/>
    <property type="project" value="UniProtKB-SubCell"/>
</dbReference>
<keyword evidence="7" id="KW-0675">Receptor</keyword>
<name>A0A9W9YLF3_9CNID</name>
<feature type="transmembrane region" description="Helical" evidence="9">
    <location>
        <begin position="107"/>
        <end position="128"/>
    </location>
</feature>
<dbReference type="GO" id="GO:0004930">
    <property type="term" value="F:G protein-coupled receptor activity"/>
    <property type="evidence" value="ECO:0007669"/>
    <property type="project" value="UniProtKB-KW"/>
</dbReference>
<sequence length="149" mass="17180">MDDNTTSWNLTNNTNGTRPGSSGWFPLRQMTTEEIVCVVFYCILAAMIVFGNSLVIGAFYVNRRLRTTTNLLLLSLAIADMVVGLITVPLWVYILMCYNAVRSVLKFYHMLMSSLWCPLFYISQLLLWRDVYALVWPIKTSQHQKNVWS</sequence>
<dbReference type="GO" id="GO:0071880">
    <property type="term" value="P:adenylate cyclase-activating adrenergic receptor signaling pathway"/>
    <property type="evidence" value="ECO:0007669"/>
    <property type="project" value="TreeGrafter"/>
</dbReference>
<dbReference type="Proteomes" id="UP001163046">
    <property type="component" value="Unassembled WGS sequence"/>
</dbReference>
<dbReference type="Gene3D" id="1.20.1070.10">
    <property type="entry name" value="Rhodopsin 7-helix transmembrane proteins"/>
    <property type="match status" value="1"/>
</dbReference>
<feature type="transmembrane region" description="Helical" evidence="9">
    <location>
        <begin position="38"/>
        <end position="61"/>
    </location>
</feature>
<dbReference type="InterPro" id="IPR017452">
    <property type="entry name" value="GPCR_Rhodpsn_7TM"/>
</dbReference>
<keyword evidence="6 9" id="KW-0472">Membrane</keyword>
<dbReference type="InterPro" id="IPR000276">
    <property type="entry name" value="GPCR_Rhodpsn"/>
</dbReference>
<dbReference type="SUPFAM" id="SSF81321">
    <property type="entry name" value="Family A G protein-coupled receptor-like"/>
    <property type="match status" value="1"/>
</dbReference>
<protein>
    <recommendedName>
        <fullName evidence="10">G-protein coupled receptors family 1 profile domain-containing protein</fullName>
    </recommendedName>
</protein>
<evidence type="ECO:0000256" key="3">
    <source>
        <dbReference type="ARBA" id="ARBA00022692"/>
    </source>
</evidence>
<dbReference type="OrthoDB" id="5975708at2759"/>
<keyword evidence="2" id="KW-1003">Cell membrane</keyword>
<comment type="caution">
    <text evidence="11">The sequence shown here is derived from an EMBL/GenBank/DDBJ whole genome shotgun (WGS) entry which is preliminary data.</text>
</comment>
<evidence type="ECO:0000256" key="4">
    <source>
        <dbReference type="ARBA" id="ARBA00022989"/>
    </source>
</evidence>
<dbReference type="PROSITE" id="PS50262">
    <property type="entry name" value="G_PROTEIN_RECEP_F1_2"/>
    <property type="match status" value="1"/>
</dbReference>
<evidence type="ECO:0000256" key="1">
    <source>
        <dbReference type="ARBA" id="ARBA00004651"/>
    </source>
</evidence>
<proteinExistence type="predicted"/>
<evidence type="ECO:0000256" key="7">
    <source>
        <dbReference type="ARBA" id="ARBA00023170"/>
    </source>
</evidence>
<keyword evidence="4 9" id="KW-1133">Transmembrane helix</keyword>
<dbReference type="PANTHER" id="PTHR24248:SF185">
    <property type="entry name" value="DOPAMINE RECEPTOR 2"/>
    <property type="match status" value="1"/>
</dbReference>
<keyword evidence="8" id="KW-0807">Transducer</keyword>
<evidence type="ECO:0000313" key="11">
    <source>
        <dbReference type="EMBL" id="KAJ7356290.1"/>
    </source>
</evidence>
<dbReference type="PANTHER" id="PTHR24248">
    <property type="entry name" value="ADRENERGIC RECEPTOR-RELATED G-PROTEIN COUPLED RECEPTOR"/>
    <property type="match status" value="1"/>
</dbReference>
<evidence type="ECO:0000256" key="5">
    <source>
        <dbReference type="ARBA" id="ARBA00023040"/>
    </source>
</evidence>
<evidence type="ECO:0000256" key="6">
    <source>
        <dbReference type="ARBA" id="ARBA00023136"/>
    </source>
</evidence>
<evidence type="ECO:0000256" key="8">
    <source>
        <dbReference type="ARBA" id="ARBA00023224"/>
    </source>
</evidence>
<comment type="subcellular location">
    <subcellularLocation>
        <location evidence="1">Cell membrane</location>
        <topology evidence="1">Multi-pass membrane protein</topology>
    </subcellularLocation>
</comment>
<dbReference type="Pfam" id="PF00001">
    <property type="entry name" value="7tm_1"/>
    <property type="match status" value="1"/>
</dbReference>
<evidence type="ECO:0000259" key="10">
    <source>
        <dbReference type="PROSITE" id="PS50262"/>
    </source>
</evidence>
<organism evidence="11 12">
    <name type="scientific">Desmophyllum pertusum</name>
    <dbReference type="NCBI Taxonomy" id="174260"/>
    <lineage>
        <taxon>Eukaryota</taxon>
        <taxon>Metazoa</taxon>
        <taxon>Cnidaria</taxon>
        <taxon>Anthozoa</taxon>
        <taxon>Hexacorallia</taxon>
        <taxon>Scleractinia</taxon>
        <taxon>Caryophylliina</taxon>
        <taxon>Caryophylliidae</taxon>
        <taxon>Desmophyllum</taxon>
    </lineage>
</organism>
<dbReference type="EMBL" id="MU827322">
    <property type="protein sequence ID" value="KAJ7356290.1"/>
    <property type="molecule type" value="Genomic_DNA"/>
</dbReference>
<dbReference type="AlphaFoldDB" id="A0A9W9YLF3"/>
<keyword evidence="12" id="KW-1185">Reference proteome</keyword>
<evidence type="ECO:0000256" key="9">
    <source>
        <dbReference type="SAM" id="Phobius"/>
    </source>
</evidence>
<evidence type="ECO:0000256" key="2">
    <source>
        <dbReference type="ARBA" id="ARBA00022475"/>
    </source>
</evidence>
<keyword evidence="5" id="KW-0297">G-protein coupled receptor</keyword>
<reference evidence="11" key="1">
    <citation type="submission" date="2023-01" db="EMBL/GenBank/DDBJ databases">
        <title>Genome assembly of the deep-sea coral Lophelia pertusa.</title>
        <authorList>
            <person name="Herrera S."/>
            <person name="Cordes E."/>
        </authorList>
    </citation>
    <scope>NUCLEOTIDE SEQUENCE</scope>
    <source>
        <strain evidence="11">USNM1676648</strain>
        <tissue evidence="11">Polyp</tissue>
    </source>
</reference>
<gene>
    <name evidence="11" type="ORF">OS493_025398</name>
</gene>
<keyword evidence="3 9" id="KW-0812">Transmembrane</keyword>
<feature type="domain" description="G-protein coupled receptors family 1 profile" evidence="10">
    <location>
        <begin position="51"/>
        <end position="90"/>
    </location>
</feature>
<dbReference type="PRINTS" id="PR00237">
    <property type="entry name" value="GPCRRHODOPSN"/>
</dbReference>
<evidence type="ECO:0000313" key="12">
    <source>
        <dbReference type="Proteomes" id="UP001163046"/>
    </source>
</evidence>